<feature type="disulfide bond" evidence="14">
    <location>
        <begin position="201"/>
        <end position="216"/>
    </location>
</feature>
<accession>A0A8D2KGD7</accession>
<dbReference type="AlphaFoldDB" id="A0A8D2KGD7"/>
<dbReference type="GO" id="GO:0006898">
    <property type="term" value="P:receptor-mediated endocytosis"/>
    <property type="evidence" value="ECO:0007669"/>
    <property type="project" value="TreeGrafter"/>
</dbReference>
<feature type="disulfide bond" evidence="14">
    <location>
        <begin position="182"/>
        <end position="194"/>
    </location>
</feature>
<evidence type="ECO:0000256" key="8">
    <source>
        <dbReference type="ARBA" id="ARBA00022737"/>
    </source>
</evidence>
<dbReference type="PANTHER" id="PTHR22722:SF11">
    <property type="entry name" value="LOW-DENSITY LIPOPROTEIN RECEPTOR-RELATED PROTEIN 2"/>
    <property type="match status" value="1"/>
</dbReference>
<keyword evidence="3" id="KW-1003">Cell membrane</keyword>
<keyword evidence="5" id="KW-0254">Endocytosis</keyword>
<keyword evidence="19" id="KW-1185">Reference proteome</keyword>
<feature type="disulfide bond" evidence="14">
    <location>
        <begin position="46"/>
        <end position="61"/>
    </location>
</feature>
<feature type="disulfide bond" evidence="14">
    <location>
        <begin position="107"/>
        <end position="119"/>
    </location>
</feature>
<keyword evidence="10" id="KW-0472">Membrane</keyword>
<comment type="caution">
    <text evidence="14">Lacks conserved residue(s) required for the propagation of feature annotation.</text>
</comment>
<dbReference type="Pfam" id="PF00057">
    <property type="entry name" value="Ldl_recept_a"/>
    <property type="match status" value="7"/>
</dbReference>
<organism evidence="18 19">
    <name type="scientific">Urocitellus parryii</name>
    <name type="common">Arctic ground squirrel</name>
    <name type="synonym">Spermophilus parryii</name>
    <dbReference type="NCBI Taxonomy" id="9999"/>
    <lineage>
        <taxon>Eukaryota</taxon>
        <taxon>Metazoa</taxon>
        <taxon>Chordata</taxon>
        <taxon>Craniata</taxon>
        <taxon>Vertebrata</taxon>
        <taxon>Euteleostomi</taxon>
        <taxon>Mammalia</taxon>
        <taxon>Eutheria</taxon>
        <taxon>Euarchontoglires</taxon>
        <taxon>Glires</taxon>
        <taxon>Rodentia</taxon>
        <taxon>Sciuromorpha</taxon>
        <taxon>Sciuridae</taxon>
        <taxon>Xerinae</taxon>
        <taxon>Marmotini</taxon>
        <taxon>Urocitellus</taxon>
    </lineage>
</organism>
<dbReference type="PANTHER" id="PTHR22722">
    <property type="entry name" value="LOW-DENSITY LIPOPROTEIN RECEPTOR-RELATED PROTEIN 2-RELATED"/>
    <property type="match status" value="1"/>
</dbReference>
<dbReference type="GO" id="GO:0043235">
    <property type="term" value="C:receptor complex"/>
    <property type="evidence" value="ECO:0007669"/>
    <property type="project" value="TreeGrafter"/>
</dbReference>
<dbReference type="FunFam" id="4.10.400.10:FF:000147">
    <property type="entry name" value="Low-density lipoprotein receptor-related protein 2"/>
    <property type="match status" value="1"/>
</dbReference>
<dbReference type="GO" id="GO:0042562">
    <property type="term" value="F:hormone binding"/>
    <property type="evidence" value="ECO:0007669"/>
    <property type="project" value="TreeGrafter"/>
</dbReference>
<feature type="domain" description="EGF-like" evidence="17">
    <location>
        <begin position="349"/>
        <end position="384"/>
    </location>
</feature>
<reference evidence="18" key="1">
    <citation type="submission" date="2025-08" db="UniProtKB">
        <authorList>
            <consortium name="Ensembl"/>
        </authorList>
    </citation>
    <scope>IDENTIFICATION</scope>
</reference>
<dbReference type="SMART" id="SM00181">
    <property type="entry name" value="EGF"/>
    <property type="match status" value="3"/>
</dbReference>
<keyword evidence="12" id="KW-0675">Receptor</keyword>
<dbReference type="Gene3D" id="4.10.400.10">
    <property type="entry name" value="Low-density Lipoprotein Receptor"/>
    <property type="match status" value="7"/>
</dbReference>
<proteinExistence type="inferred from homology"/>
<evidence type="ECO:0000259" key="16">
    <source>
        <dbReference type="SMART" id="SM00179"/>
    </source>
</evidence>
<comment type="subcellular location">
    <subcellularLocation>
        <location evidence="1">Cell membrane</location>
        <topology evidence="1">Single-pass type I membrane protein</topology>
    </subcellularLocation>
</comment>
<dbReference type="Ensembl" id="ENSUPAT00010013516.1">
    <property type="protein sequence ID" value="ENSUPAP00010011772.1"/>
    <property type="gene ID" value="ENSUPAG00010009516.1"/>
</dbReference>
<keyword evidence="7 15" id="KW-0732">Signal</keyword>
<feature type="disulfide bond" evidence="14">
    <location>
        <begin position="126"/>
        <end position="141"/>
    </location>
</feature>
<evidence type="ECO:0000256" key="12">
    <source>
        <dbReference type="ARBA" id="ARBA00023170"/>
    </source>
</evidence>
<dbReference type="FunFam" id="4.10.400.10:FF:000112">
    <property type="entry name" value="Low-density lipoprotein receptor-related protein 2"/>
    <property type="match status" value="1"/>
</dbReference>
<evidence type="ECO:0000256" key="11">
    <source>
        <dbReference type="ARBA" id="ARBA00023157"/>
    </source>
</evidence>
<name>A0A8D2KGD7_UROPR</name>
<dbReference type="SUPFAM" id="SSF57196">
    <property type="entry name" value="EGF/Laminin"/>
    <property type="match status" value="1"/>
</dbReference>
<dbReference type="SMART" id="SM00192">
    <property type="entry name" value="LDLa"/>
    <property type="match status" value="7"/>
</dbReference>
<keyword evidence="9" id="KW-1133">Transmembrane helix</keyword>
<evidence type="ECO:0000313" key="19">
    <source>
        <dbReference type="Proteomes" id="UP000694417"/>
    </source>
</evidence>
<dbReference type="SUPFAM" id="SSF57424">
    <property type="entry name" value="LDL receptor-like module"/>
    <property type="match status" value="7"/>
</dbReference>
<dbReference type="CDD" id="cd00112">
    <property type="entry name" value="LDLa"/>
    <property type="match status" value="7"/>
</dbReference>
<evidence type="ECO:0000256" key="3">
    <source>
        <dbReference type="ARBA" id="ARBA00022475"/>
    </source>
</evidence>
<dbReference type="GeneTree" id="ENSGT00940000157232"/>
<evidence type="ECO:0000256" key="10">
    <source>
        <dbReference type="ARBA" id="ARBA00023136"/>
    </source>
</evidence>
<dbReference type="InterPro" id="IPR036055">
    <property type="entry name" value="LDL_receptor-like_sf"/>
</dbReference>
<keyword evidence="4" id="KW-0245">EGF-like domain</keyword>
<dbReference type="InterPro" id="IPR001881">
    <property type="entry name" value="EGF-like_Ca-bd_dom"/>
</dbReference>
<evidence type="ECO:0000256" key="9">
    <source>
        <dbReference type="ARBA" id="ARBA00022989"/>
    </source>
</evidence>
<dbReference type="InterPro" id="IPR051221">
    <property type="entry name" value="LDLR-related"/>
</dbReference>
<dbReference type="FunFam" id="4.10.400.10:FF:000034">
    <property type="entry name" value="Low-density lipoprotein receptor-related protein 2"/>
    <property type="match status" value="3"/>
</dbReference>
<reference evidence="18" key="2">
    <citation type="submission" date="2025-09" db="UniProtKB">
        <authorList>
            <consortium name="Ensembl"/>
        </authorList>
    </citation>
    <scope>IDENTIFICATION</scope>
</reference>
<feature type="disulfide bond" evidence="14">
    <location>
        <begin position="163"/>
        <end position="178"/>
    </location>
</feature>
<evidence type="ECO:0000256" key="6">
    <source>
        <dbReference type="ARBA" id="ARBA00022692"/>
    </source>
</evidence>
<feature type="chain" id="PRO_5034460475" evidence="15">
    <location>
        <begin position="25"/>
        <end position="392"/>
    </location>
</feature>
<dbReference type="InterPro" id="IPR002172">
    <property type="entry name" value="LDrepeatLR_classA_rpt"/>
</dbReference>
<evidence type="ECO:0000259" key="17">
    <source>
        <dbReference type="SMART" id="SM00181"/>
    </source>
</evidence>
<evidence type="ECO:0000256" key="1">
    <source>
        <dbReference type="ARBA" id="ARBA00004251"/>
    </source>
</evidence>
<evidence type="ECO:0000313" key="18">
    <source>
        <dbReference type="Ensembl" id="ENSUPAP00010011772.1"/>
    </source>
</evidence>
<evidence type="ECO:0000256" key="5">
    <source>
        <dbReference type="ARBA" id="ARBA00022583"/>
    </source>
</evidence>
<feature type="disulfide bond" evidence="14">
    <location>
        <begin position="189"/>
        <end position="207"/>
    </location>
</feature>
<keyword evidence="11 14" id="KW-1015">Disulfide bond</keyword>
<evidence type="ECO:0000256" key="2">
    <source>
        <dbReference type="ARBA" id="ARBA00009939"/>
    </source>
</evidence>
<dbReference type="FunFam" id="2.10.25.10:FF:000009">
    <property type="entry name" value="Low-density lipoprotein receptor isoform 1"/>
    <property type="match status" value="1"/>
</dbReference>
<dbReference type="GO" id="GO:0016324">
    <property type="term" value="C:apical plasma membrane"/>
    <property type="evidence" value="ECO:0007669"/>
    <property type="project" value="TreeGrafter"/>
</dbReference>
<feature type="domain" description="EGF-like calcium-binding" evidence="16">
    <location>
        <begin position="346"/>
        <end position="384"/>
    </location>
</feature>
<dbReference type="SMART" id="SM00179">
    <property type="entry name" value="EGF_CA"/>
    <property type="match status" value="1"/>
</dbReference>
<dbReference type="FunFam" id="4.10.400.10:FF:000159">
    <property type="entry name" value="Low-density lipoprotein receptor-related protein 2"/>
    <property type="match status" value="1"/>
</dbReference>
<evidence type="ECO:0000256" key="4">
    <source>
        <dbReference type="ARBA" id="ARBA00022536"/>
    </source>
</evidence>
<feature type="disulfide bond" evidence="14">
    <location>
        <begin position="221"/>
        <end position="233"/>
    </location>
</feature>
<evidence type="ECO:0000256" key="13">
    <source>
        <dbReference type="ARBA" id="ARBA00023180"/>
    </source>
</evidence>
<dbReference type="Proteomes" id="UP000694417">
    <property type="component" value="Unplaced"/>
</dbReference>
<feature type="disulfide bond" evidence="14">
    <location>
        <begin position="151"/>
        <end position="169"/>
    </location>
</feature>
<dbReference type="GO" id="GO:0005509">
    <property type="term" value="F:calcium ion binding"/>
    <property type="evidence" value="ECO:0007669"/>
    <property type="project" value="InterPro"/>
</dbReference>
<protein>
    <submittedName>
        <fullName evidence="18">Uncharacterized protein</fullName>
    </submittedName>
</protein>
<dbReference type="PROSITE" id="PS01209">
    <property type="entry name" value="LDLRA_1"/>
    <property type="match status" value="4"/>
</dbReference>
<feature type="domain" description="EGF-like" evidence="17">
    <location>
        <begin position="309"/>
        <end position="345"/>
    </location>
</feature>
<evidence type="ECO:0000256" key="14">
    <source>
        <dbReference type="PROSITE-ProRule" id="PRU00124"/>
    </source>
</evidence>
<sequence>MERPAAVRCKLLLALAACLVRVSGQECDSGHFRCGNGHCIPEAWRCDGTGDCSDDTDEAGCPRQSCQSGNFQCESEGNCIPHIWVCDNEEDCSDGSDEHQHCPGRTCSSHQLTCSNGECVPREYLCDHVRDCSDGTDERDCQYPVCEQLTCANGACYNTSQKCDSKVDCRDSSDEANCTETCLRDEFQCGNGECIPRAYVCDHDHDCEDSSDEHNCNYQTCGGHQFTCPNGQCIHQNWVCDGQDDCQGFADEDGCESNRRHHVCYPREWACPESGLCISIFQVCDGNLDCPGGEDENSTTNRHFCSMSMCPLLNCEYQCHKTPYGGDCFCPPSFIINQNDSRTCVDFDDCQIWGICDQKCENRMGHHVCHCEEGYILERGNHCKANDSLINI</sequence>
<comment type="similarity">
    <text evidence="2">Belongs to the LDLR family.</text>
</comment>
<feature type="signal peptide" evidence="15">
    <location>
        <begin position="1"/>
        <end position="24"/>
    </location>
</feature>
<dbReference type="PROSITE" id="PS50068">
    <property type="entry name" value="LDLRA_2"/>
    <property type="match status" value="7"/>
</dbReference>
<feature type="disulfide bond" evidence="14">
    <location>
        <begin position="27"/>
        <end position="39"/>
    </location>
</feature>
<keyword evidence="8" id="KW-0677">Repeat</keyword>
<dbReference type="InterPro" id="IPR000742">
    <property type="entry name" value="EGF"/>
</dbReference>
<dbReference type="Gene3D" id="2.10.25.10">
    <property type="entry name" value="Laminin"/>
    <property type="match status" value="1"/>
</dbReference>
<dbReference type="PRINTS" id="PR00261">
    <property type="entry name" value="LDLRECEPTOR"/>
</dbReference>
<feature type="disulfide bond" evidence="14">
    <location>
        <begin position="240"/>
        <end position="255"/>
    </location>
</feature>
<feature type="disulfide bond" evidence="14">
    <location>
        <begin position="34"/>
        <end position="52"/>
    </location>
</feature>
<keyword evidence="6" id="KW-0812">Transmembrane</keyword>
<keyword evidence="13" id="KW-0325">Glycoprotein</keyword>
<dbReference type="InterPro" id="IPR023415">
    <property type="entry name" value="LDLR_class-A_CS"/>
</dbReference>
<feature type="disulfide bond" evidence="14">
    <location>
        <begin position="114"/>
        <end position="132"/>
    </location>
</feature>
<evidence type="ECO:0000256" key="15">
    <source>
        <dbReference type="SAM" id="SignalP"/>
    </source>
</evidence>
<feature type="domain" description="EGF-like" evidence="17">
    <location>
        <begin position="106"/>
        <end position="142"/>
    </location>
</feature>
<evidence type="ECO:0000256" key="7">
    <source>
        <dbReference type="ARBA" id="ARBA00022729"/>
    </source>
</evidence>
<feature type="disulfide bond" evidence="14">
    <location>
        <begin position="228"/>
        <end position="246"/>
    </location>
</feature>